<dbReference type="RefSeq" id="WP_115428484.1">
    <property type="nucleotide sequence ID" value="NZ_CP031367.1"/>
</dbReference>
<name>A0AAD0VMA0_9BACT</name>
<reference evidence="2 4" key="2">
    <citation type="submission" date="2018-07" db="EMBL/GenBank/DDBJ databases">
        <title>Complete genome of the Arcobacter trophiarum type strain LMG 25534.</title>
        <authorList>
            <person name="Miller W.G."/>
            <person name="Yee E."/>
        </authorList>
    </citation>
    <scope>NUCLEOTIDE SEQUENCE [LARGE SCALE GENOMIC DNA]</scope>
    <source>
        <strain evidence="2 4">LMG 25534</strain>
    </source>
</reference>
<evidence type="ECO:0000256" key="1">
    <source>
        <dbReference type="ARBA" id="ARBA00023186"/>
    </source>
</evidence>
<dbReference type="KEGG" id="atp:ATR_1116"/>
<evidence type="ECO:0000313" key="3">
    <source>
        <dbReference type="EMBL" id="RXJ92710.1"/>
    </source>
</evidence>
<accession>A0AAD0VMA0</accession>
<gene>
    <name evidence="2" type="primary">fdhM</name>
    <name evidence="2" type="ORF">ATR_1116</name>
    <name evidence="3" type="ORF">CRU87_02705</name>
</gene>
<dbReference type="EMBL" id="CP031367">
    <property type="protein sequence ID" value="AXK48979.1"/>
    <property type="molecule type" value="Genomic_DNA"/>
</dbReference>
<dbReference type="InterPro" id="IPR020945">
    <property type="entry name" value="DMSO/NO3_reduct_chaperone"/>
</dbReference>
<dbReference type="EMBL" id="PDKD01000002">
    <property type="protein sequence ID" value="RXJ92710.1"/>
    <property type="molecule type" value="Genomic_DNA"/>
</dbReference>
<evidence type="ECO:0000313" key="5">
    <source>
        <dbReference type="Proteomes" id="UP000289132"/>
    </source>
</evidence>
<dbReference type="InterPro" id="IPR036411">
    <property type="entry name" value="TorD-like_sf"/>
</dbReference>
<reference evidence="3 5" key="1">
    <citation type="submission" date="2017-10" db="EMBL/GenBank/DDBJ databases">
        <title>Genomics of the genus Arcobacter.</title>
        <authorList>
            <person name="Perez-Cataluna A."/>
            <person name="Figueras M.J."/>
        </authorList>
    </citation>
    <scope>NUCLEOTIDE SEQUENCE [LARGE SCALE GENOMIC DNA]</scope>
    <source>
        <strain evidence="3 5">LMG 25534</strain>
    </source>
</reference>
<dbReference type="PANTHER" id="PTHR34227:SF1">
    <property type="entry name" value="DIMETHYL SULFOXIDE REDUCTASE CHAPERONE-RELATED"/>
    <property type="match status" value="1"/>
</dbReference>
<keyword evidence="5" id="KW-1185">Reference proteome</keyword>
<dbReference type="AlphaFoldDB" id="A0AAD0VMA0"/>
<dbReference type="InterPro" id="IPR050289">
    <property type="entry name" value="TorD/DmsD_chaperones"/>
</dbReference>
<dbReference type="Gene3D" id="1.10.3480.10">
    <property type="entry name" value="TorD-like"/>
    <property type="match status" value="1"/>
</dbReference>
<proteinExistence type="predicted"/>
<evidence type="ECO:0000313" key="4">
    <source>
        <dbReference type="Proteomes" id="UP000254504"/>
    </source>
</evidence>
<evidence type="ECO:0000313" key="2">
    <source>
        <dbReference type="EMBL" id="AXK48979.1"/>
    </source>
</evidence>
<dbReference type="SUPFAM" id="SSF89155">
    <property type="entry name" value="TorD-like"/>
    <property type="match status" value="1"/>
</dbReference>
<sequence>MKNIQIDQARLFVYNLLSLFFVEEYTKTKQDEIIASLEAFSENAFNSEVEVASKNILKIVEQKGKNEIFNQYQELFLIPFGEFVSLSVSWYHEHREGGIMQLKVKDVLAKTKIRRDEKNFTAQEDHFGFIFTLSAYLIEEQLNENIKEDLQKELFVEVINPYLEKLFFRLMAVKSDIYLNVGVILESFYNFEKGYLEV</sequence>
<dbReference type="Proteomes" id="UP000254504">
    <property type="component" value="Chromosome"/>
</dbReference>
<organism evidence="2 4">
    <name type="scientific">Aliarcobacter trophiarum LMG 25534</name>
    <dbReference type="NCBI Taxonomy" id="1032241"/>
    <lineage>
        <taxon>Bacteria</taxon>
        <taxon>Pseudomonadati</taxon>
        <taxon>Campylobacterota</taxon>
        <taxon>Epsilonproteobacteria</taxon>
        <taxon>Campylobacterales</taxon>
        <taxon>Arcobacteraceae</taxon>
        <taxon>Aliarcobacter</taxon>
    </lineage>
</organism>
<keyword evidence="1" id="KW-0143">Chaperone</keyword>
<dbReference type="PANTHER" id="PTHR34227">
    <property type="entry name" value="CHAPERONE PROTEIN YCDY"/>
    <property type="match status" value="1"/>
</dbReference>
<protein>
    <submittedName>
        <fullName evidence="2">Formate dehydrogenase-specific chaperone</fullName>
    </submittedName>
</protein>
<dbReference type="Proteomes" id="UP000289132">
    <property type="component" value="Unassembled WGS sequence"/>
</dbReference>
<dbReference type="Pfam" id="PF02613">
    <property type="entry name" value="Nitrate_red_del"/>
    <property type="match status" value="1"/>
</dbReference>